<name>A0A385C9S3_9GAMM</name>
<protein>
    <submittedName>
        <fullName evidence="1">Uncharacterized protein</fullName>
    </submittedName>
</protein>
<keyword evidence="2" id="KW-1185">Reference proteome</keyword>
<dbReference type="Proteomes" id="UP000293863">
    <property type="component" value="Unassembled WGS sequence"/>
</dbReference>
<evidence type="ECO:0000313" key="2">
    <source>
        <dbReference type="Proteomes" id="UP000293863"/>
    </source>
</evidence>
<dbReference type="PROSITE" id="PS51257">
    <property type="entry name" value="PROKAR_LIPOPROTEIN"/>
    <property type="match status" value="1"/>
</dbReference>
<comment type="caution">
    <text evidence="1">The sequence shown here is derived from an EMBL/GenBank/DDBJ whole genome shotgun (WGS) entry which is preliminary data.</text>
</comment>
<organism evidence="1 2">
    <name type="scientific">Acinetobacter wuhouensis</name>
    <dbReference type="NCBI Taxonomy" id="1879050"/>
    <lineage>
        <taxon>Bacteria</taxon>
        <taxon>Pseudomonadati</taxon>
        <taxon>Pseudomonadota</taxon>
        <taxon>Gammaproteobacteria</taxon>
        <taxon>Moraxellales</taxon>
        <taxon>Moraxellaceae</taxon>
        <taxon>Acinetobacter</taxon>
    </lineage>
</organism>
<dbReference type="AlphaFoldDB" id="A0A385C9S3"/>
<reference evidence="1 2" key="1">
    <citation type="submission" date="2019-02" db="EMBL/GenBank/DDBJ databases">
        <title>The Batch Genome Submission of Acinetobacter spp. strains.</title>
        <authorList>
            <person name="Qin J."/>
            <person name="Hu Y."/>
            <person name="Ye H."/>
            <person name="Wei L."/>
            <person name="Feng Y."/>
            <person name="Zong Z."/>
        </authorList>
    </citation>
    <scope>NUCLEOTIDE SEQUENCE [LARGE SCALE GENOMIC DNA]</scope>
    <source>
        <strain evidence="1 2">WCHAW060049</strain>
    </source>
</reference>
<dbReference type="EMBL" id="SGSQ01000016">
    <property type="protein sequence ID" value="RZG45783.1"/>
    <property type="molecule type" value="Genomic_DNA"/>
</dbReference>
<accession>A0A385C9S3</accession>
<proteinExistence type="predicted"/>
<dbReference type="RefSeq" id="WP_068975291.1">
    <property type="nucleotide sequence ID" value="NZ_CP031716.1"/>
</dbReference>
<gene>
    <name evidence="1" type="ORF">EXU28_11240</name>
</gene>
<evidence type="ECO:0000313" key="1">
    <source>
        <dbReference type="EMBL" id="RZG45783.1"/>
    </source>
</evidence>
<dbReference type="KEGG" id="awu:BEN71_16840"/>
<sequence>MKTQLLLIIAGIALSACANVGNLGHISNPSKTALNIIPDHKLDLIADRANGLKTLTPINDEKVIESYKQNHKTTAVCQKFSFATSEASTDPAARTTTLTLLNGERVLYRDLCFVQKSNPDNSNYLTMPIQDSEQSAAAAQAQ</sequence>